<dbReference type="Proteomes" id="UP000635606">
    <property type="component" value="Unassembled WGS sequence"/>
</dbReference>
<comment type="caution">
    <text evidence="5">The sequence shown here is derived from an EMBL/GenBank/DDBJ whole genome shotgun (WGS) entry which is preliminary data.</text>
</comment>
<evidence type="ECO:0008006" key="7">
    <source>
        <dbReference type="Google" id="ProtNLM"/>
    </source>
</evidence>
<dbReference type="RefSeq" id="WP_203933456.1">
    <property type="nucleotide sequence ID" value="NZ_BOPH01000120.1"/>
</dbReference>
<organism evidence="5 6">
    <name type="scientific">Virgisporangium ochraceum</name>
    <dbReference type="NCBI Taxonomy" id="65505"/>
    <lineage>
        <taxon>Bacteria</taxon>
        <taxon>Bacillati</taxon>
        <taxon>Actinomycetota</taxon>
        <taxon>Actinomycetes</taxon>
        <taxon>Micromonosporales</taxon>
        <taxon>Micromonosporaceae</taxon>
        <taxon>Virgisporangium</taxon>
    </lineage>
</organism>
<dbReference type="PANTHER" id="PTHR35333:SF5">
    <property type="entry name" value="CONSERVED LIPOPROTEIN LPQF-RELATED"/>
    <property type="match status" value="1"/>
</dbReference>
<evidence type="ECO:0000313" key="6">
    <source>
        <dbReference type="Proteomes" id="UP000635606"/>
    </source>
</evidence>
<dbReference type="Pfam" id="PF13354">
    <property type="entry name" value="Beta-lactamase2"/>
    <property type="match status" value="1"/>
</dbReference>
<evidence type="ECO:0000256" key="2">
    <source>
        <dbReference type="SAM" id="SignalP"/>
    </source>
</evidence>
<name>A0A8J4A0R9_9ACTN</name>
<dbReference type="GO" id="GO:0046677">
    <property type="term" value="P:response to antibiotic"/>
    <property type="evidence" value="ECO:0007669"/>
    <property type="project" value="InterPro"/>
</dbReference>
<dbReference type="PANTHER" id="PTHR35333">
    <property type="entry name" value="BETA-LACTAMASE"/>
    <property type="match status" value="1"/>
</dbReference>
<dbReference type="AlphaFoldDB" id="A0A8J4A0R9"/>
<dbReference type="Gene3D" id="3.10.450.280">
    <property type="match status" value="1"/>
</dbReference>
<feature type="chain" id="PRO_5035287245" description="Beta-lactamase" evidence="2">
    <location>
        <begin position="27"/>
        <end position="465"/>
    </location>
</feature>
<dbReference type="GO" id="GO:0008800">
    <property type="term" value="F:beta-lactamase activity"/>
    <property type="evidence" value="ECO:0007669"/>
    <property type="project" value="InterPro"/>
</dbReference>
<proteinExistence type="predicted"/>
<feature type="domain" description="ORF 12 gene product N-terminal" evidence="4">
    <location>
        <begin position="58"/>
        <end position="147"/>
    </location>
</feature>
<accession>A0A8J4A0R9</accession>
<dbReference type="Gene3D" id="3.40.710.10">
    <property type="entry name" value="DD-peptidase/beta-lactamase superfamily"/>
    <property type="match status" value="1"/>
</dbReference>
<evidence type="ECO:0000256" key="1">
    <source>
        <dbReference type="SAM" id="MobiDB-lite"/>
    </source>
</evidence>
<evidence type="ECO:0000313" key="5">
    <source>
        <dbReference type="EMBL" id="GIJ73637.1"/>
    </source>
</evidence>
<evidence type="ECO:0000259" key="4">
    <source>
        <dbReference type="Pfam" id="PF18042"/>
    </source>
</evidence>
<keyword evidence="6" id="KW-1185">Reference proteome</keyword>
<protein>
    <recommendedName>
        <fullName evidence="7">Beta-lactamase</fullName>
    </recommendedName>
</protein>
<keyword evidence="2" id="KW-0732">Signal</keyword>
<sequence length="465" mass="49094">MFHRRAVLAVFVMLIALVGPAGPALARAPQSRAAQSQAPQSQAPQSQAPQSQAPLAPSDTTAGQQFAWLLDASGRPPVAESELRQHLSVTFLDAAGGPDGVNAFLASVGRLTLREVLRSDASRIEAVTVGAAGTFVTTLAVDAAGLVSLLLLNPYLDAPTGWAELDARVRALAPRASFAVSEIGADGRCRTVHAVDGTTRRPLGSVFKLYVLGALGDAVAGGRAAWAEPLAVRDEWKSLPTGVLQNEPAGTTLPLSRYAELMISISDNTATDHLMHRLGRAAVERQLVTFGHDDPRSTTPLLTTREFFALKLLGYPTLATVYAALPRAVRPLVLPAIGRLPLDDVQPWTTPRALDTVEWFGSPSDVCDAYAGLQRQAARPGGEPVARALSRNDGGIALDRERYPEIWFKGGSEVGVLDLTYRVRTSGGRVLVTSVMLSDPSAPLPDAAVIPEAQALIRGALALAG</sequence>
<dbReference type="InterPro" id="IPR045155">
    <property type="entry name" value="Beta-lactam_cat"/>
</dbReference>
<feature type="signal peptide" evidence="2">
    <location>
        <begin position="1"/>
        <end position="26"/>
    </location>
</feature>
<feature type="domain" description="Beta-lactamase class A catalytic" evidence="3">
    <location>
        <begin position="195"/>
        <end position="294"/>
    </location>
</feature>
<evidence type="ECO:0000259" key="3">
    <source>
        <dbReference type="Pfam" id="PF13354"/>
    </source>
</evidence>
<feature type="region of interest" description="Disordered" evidence="1">
    <location>
        <begin position="28"/>
        <end position="58"/>
    </location>
</feature>
<dbReference type="InterPro" id="IPR000871">
    <property type="entry name" value="Beta-lactam_class-A"/>
</dbReference>
<gene>
    <name evidence="5" type="ORF">Voc01_085540</name>
</gene>
<dbReference type="GO" id="GO:0030655">
    <property type="term" value="P:beta-lactam antibiotic catabolic process"/>
    <property type="evidence" value="ECO:0007669"/>
    <property type="project" value="InterPro"/>
</dbReference>
<dbReference type="Pfam" id="PF18042">
    <property type="entry name" value="ORF_12_N"/>
    <property type="match status" value="1"/>
</dbReference>
<reference evidence="5" key="1">
    <citation type="submission" date="2021-01" db="EMBL/GenBank/DDBJ databases">
        <title>Whole genome shotgun sequence of Virgisporangium ochraceum NBRC 16418.</title>
        <authorList>
            <person name="Komaki H."/>
            <person name="Tamura T."/>
        </authorList>
    </citation>
    <scope>NUCLEOTIDE SEQUENCE</scope>
    <source>
        <strain evidence="5">NBRC 16418</strain>
    </source>
</reference>
<dbReference type="EMBL" id="BOPH01000120">
    <property type="protein sequence ID" value="GIJ73637.1"/>
    <property type="molecule type" value="Genomic_DNA"/>
</dbReference>
<dbReference type="SUPFAM" id="SSF56601">
    <property type="entry name" value="beta-lactamase/transpeptidase-like"/>
    <property type="match status" value="1"/>
</dbReference>
<dbReference type="InterPro" id="IPR012338">
    <property type="entry name" value="Beta-lactam/transpept-like"/>
</dbReference>
<dbReference type="InterPro" id="IPR040846">
    <property type="entry name" value="ORF_12_N"/>
</dbReference>